<evidence type="ECO:0000256" key="2">
    <source>
        <dbReference type="SAM" id="SignalP"/>
    </source>
</evidence>
<proteinExistence type="predicted"/>
<keyword evidence="5" id="KW-1185">Reference proteome</keyword>
<feature type="chain" id="PRO_5045508991" evidence="2">
    <location>
        <begin position="20"/>
        <end position="253"/>
    </location>
</feature>
<gene>
    <name evidence="4" type="ORF">GEAMG1_1813</name>
</gene>
<dbReference type="PANTHER" id="PTHR30570">
    <property type="entry name" value="PERIPLASMIC PHOSPHATE BINDING COMPONENT OF PHOSPHATE ABC TRANSPORTER"/>
    <property type="match status" value="1"/>
</dbReference>
<dbReference type="SUPFAM" id="SSF53850">
    <property type="entry name" value="Periplasmic binding protein-like II"/>
    <property type="match status" value="1"/>
</dbReference>
<protein>
    <submittedName>
        <fullName evidence="4">ABC transporter, periplasmic substrate-binding protein</fullName>
    </submittedName>
</protein>
<accession>A0ABN8HJY7</accession>
<dbReference type="Pfam" id="PF12849">
    <property type="entry name" value="PBP_like_2"/>
    <property type="match status" value="1"/>
</dbReference>
<evidence type="ECO:0000259" key="3">
    <source>
        <dbReference type="Pfam" id="PF12849"/>
    </source>
</evidence>
<feature type="domain" description="PBP" evidence="3">
    <location>
        <begin position="18"/>
        <end position="243"/>
    </location>
</feature>
<organism evidence="4 5">
    <name type="scientific">Trichlorobacter ammonificans</name>
    <dbReference type="NCBI Taxonomy" id="2916410"/>
    <lineage>
        <taxon>Bacteria</taxon>
        <taxon>Pseudomonadati</taxon>
        <taxon>Thermodesulfobacteriota</taxon>
        <taxon>Desulfuromonadia</taxon>
        <taxon>Geobacterales</taxon>
        <taxon>Geobacteraceae</taxon>
        <taxon>Trichlorobacter</taxon>
    </lineage>
</organism>
<dbReference type="EMBL" id="OW150024">
    <property type="protein sequence ID" value="CAH2031645.1"/>
    <property type="molecule type" value="Genomic_DNA"/>
</dbReference>
<evidence type="ECO:0000313" key="4">
    <source>
        <dbReference type="EMBL" id="CAH2031645.1"/>
    </source>
</evidence>
<sequence>MKRLFLAFALLAGIITASAAPAEEIVLSTGSGPLDSVITPVKQAFEQESGIRLNILFGSASLAFKQFYKGVSEIAVVGTSFEEALELMKKEQFEVQQPETLYHVVLGKGMVRTVVNKSNPVSRLSRAQLKGIFTGSIVNWNEVGGPDMPIIVVLSTLNPATNGAFRKTILDGEPFMREVLELGHMDELRGAVEVNREAIAIGTSALLGGSAKQVETPEVFRPVTLISRGAPSPKVQKFIDFILQGPGAALVKN</sequence>
<dbReference type="Proteomes" id="UP001295463">
    <property type="component" value="Chromosome"/>
</dbReference>
<feature type="signal peptide" evidence="2">
    <location>
        <begin position="1"/>
        <end position="19"/>
    </location>
</feature>
<dbReference type="RefSeq" id="WP_305732456.1">
    <property type="nucleotide sequence ID" value="NZ_OW150024.1"/>
</dbReference>
<dbReference type="InterPro" id="IPR024370">
    <property type="entry name" value="PBP_domain"/>
</dbReference>
<evidence type="ECO:0000313" key="5">
    <source>
        <dbReference type="Proteomes" id="UP001295463"/>
    </source>
</evidence>
<keyword evidence="1 2" id="KW-0732">Signal</keyword>
<reference evidence="4 5" key="1">
    <citation type="submission" date="2022-03" db="EMBL/GenBank/DDBJ databases">
        <authorList>
            <person name="Koch H."/>
        </authorList>
    </citation>
    <scope>NUCLEOTIDE SEQUENCE [LARGE SCALE GENOMIC DNA]</scope>
    <source>
        <strain evidence="4 5">G1</strain>
    </source>
</reference>
<name>A0ABN8HJY7_9BACT</name>
<dbReference type="PANTHER" id="PTHR30570:SF1">
    <property type="entry name" value="PHOSPHATE-BINDING PROTEIN PSTS"/>
    <property type="match status" value="1"/>
</dbReference>
<evidence type="ECO:0000256" key="1">
    <source>
        <dbReference type="ARBA" id="ARBA00022729"/>
    </source>
</evidence>
<dbReference type="Gene3D" id="3.40.190.10">
    <property type="entry name" value="Periplasmic binding protein-like II"/>
    <property type="match status" value="2"/>
</dbReference>
<dbReference type="InterPro" id="IPR050811">
    <property type="entry name" value="Phosphate_ABC_transporter"/>
</dbReference>